<keyword evidence="4 7" id="KW-0812">Transmembrane</keyword>
<comment type="caution">
    <text evidence="9">The sequence shown here is derived from an EMBL/GenBank/DDBJ whole genome shotgun (WGS) entry which is preliminary data.</text>
</comment>
<feature type="transmembrane region" description="Helical" evidence="7">
    <location>
        <begin position="122"/>
        <end position="147"/>
    </location>
</feature>
<name>A0A074K3J3_9RHOB</name>
<proteinExistence type="inferred from homology"/>
<evidence type="ECO:0000256" key="7">
    <source>
        <dbReference type="RuleBase" id="RU363032"/>
    </source>
</evidence>
<reference evidence="9 10" key="1">
    <citation type="submission" date="2013-07" db="EMBL/GenBank/DDBJ databases">
        <title>Thioclava pacifica DSM 10166 Genome Sequencing.</title>
        <authorList>
            <person name="Lai Q."/>
            <person name="Shao Z."/>
        </authorList>
    </citation>
    <scope>NUCLEOTIDE SEQUENCE [LARGE SCALE GENOMIC DNA]</scope>
    <source>
        <strain evidence="9 10">DSM 10166</strain>
    </source>
</reference>
<dbReference type="Proteomes" id="UP000027432">
    <property type="component" value="Unassembled WGS sequence"/>
</dbReference>
<dbReference type="PANTHER" id="PTHR30151">
    <property type="entry name" value="ALKANE SULFONATE ABC TRANSPORTER-RELATED, MEMBRANE SUBUNIT"/>
    <property type="match status" value="1"/>
</dbReference>
<evidence type="ECO:0000256" key="2">
    <source>
        <dbReference type="ARBA" id="ARBA00022448"/>
    </source>
</evidence>
<dbReference type="Gene3D" id="1.10.3720.10">
    <property type="entry name" value="MetI-like"/>
    <property type="match status" value="1"/>
</dbReference>
<organism evidence="9 10">
    <name type="scientific">Thioclava pacifica DSM 10166</name>
    <dbReference type="NCBI Taxonomy" id="1353537"/>
    <lineage>
        <taxon>Bacteria</taxon>
        <taxon>Pseudomonadati</taxon>
        <taxon>Pseudomonadota</taxon>
        <taxon>Alphaproteobacteria</taxon>
        <taxon>Rhodobacterales</taxon>
        <taxon>Paracoccaceae</taxon>
        <taxon>Thioclava</taxon>
    </lineage>
</organism>
<gene>
    <name evidence="9" type="ORF">TP2_00830</name>
</gene>
<feature type="transmembrane region" description="Helical" evidence="7">
    <location>
        <begin position="254"/>
        <end position="275"/>
    </location>
</feature>
<dbReference type="GO" id="GO:0005886">
    <property type="term" value="C:plasma membrane"/>
    <property type="evidence" value="ECO:0007669"/>
    <property type="project" value="UniProtKB-SubCell"/>
</dbReference>
<evidence type="ECO:0000259" key="8">
    <source>
        <dbReference type="PROSITE" id="PS50928"/>
    </source>
</evidence>
<feature type="transmembrane region" description="Helical" evidence="7">
    <location>
        <begin position="7"/>
        <end position="25"/>
    </location>
</feature>
<evidence type="ECO:0000256" key="5">
    <source>
        <dbReference type="ARBA" id="ARBA00022989"/>
    </source>
</evidence>
<evidence type="ECO:0000256" key="3">
    <source>
        <dbReference type="ARBA" id="ARBA00022475"/>
    </source>
</evidence>
<dbReference type="Pfam" id="PF00528">
    <property type="entry name" value="BPD_transp_1"/>
    <property type="match status" value="1"/>
</dbReference>
<keyword evidence="6 7" id="KW-0472">Membrane</keyword>
<dbReference type="SUPFAM" id="SSF161098">
    <property type="entry name" value="MetI-like"/>
    <property type="match status" value="1"/>
</dbReference>
<dbReference type="OrthoDB" id="4926350at2"/>
<feature type="transmembrane region" description="Helical" evidence="7">
    <location>
        <begin position="209"/>
        <end position="234"/>
    </location>
</feature>
<protein>
    <submittedName>
        <fullName evidence="9">ABC transporter permease</fullName>
    </submittedName>
</protein>
<dbReference type="GO" id="GO:0055085">
    <property type="term" value="P:transmembrane transport"/>
    <property type="evidence" value="ECO:0007669"/>
    <property type="project" value="InterPro"/>
</dbReference>
<evidence type="ECO:0000313" key="9">
    <source>
        <dbReference type="EMBL" id="KEO56097.1"/>
    </source>
</evidence>
<dbReference type="InterPro" id="IPR000515">
    <property type="entry name" value="MetI-like"/>
</dbReference>
<keyword evidence="3" id="KW-1003">Cell membrane</keyword>
<evidence type="ECO:0000256" key="1">
    <source>
        <dbReference type="ARBA" id="ARBA00004651"/>
    </source>
</evidence>
<dbReference type="PANTHER" id="PTHR30151:SF20">
    <property type="entry name" value="ABC TRANSPORTER PERMEASE PROTEIN HI_0355-RELATED"/>
    <property type="match status" value="1"/>
</dbReference>
<evidence type="ECO:0000313" key="10">
    <source>
        <dbReference type="Proteomes" id="UP000027432"/>
    </source>
</evidence>
<keyword evidence="2 7" id="KW-0813">Transport</keyword>
<comment type="similarity">
    <text evidence="7">Belongs to the binding-protein-dependent transport system permease family.</text>
</comment>
<dbReference type="STRING" id="1353537.TP2_00830"/>
<feature type="transmembrane region" description="Helical" evidence="7">
    <location>
        <begin position="85"/>
        <end position="110"/>
    </location>
</feature>
<dbReference type="AlphaFoldDB" id="A0A074K3J3"/>
<dbReference type="CDD" id="cd06261">
    <property type="entry name" value="TM_PBP2"/>
    <property type="match status" value="1"/>
</dbReference>
<dbReference type="PROSITE" id="PS50928">
    <property type="entry name" value="ABC_TM1"/>
    <property type="match status" value="1"/>
</dbReference>
<dbReference type="RefSeq" id="WP_038072357.1">
    <property type="nucleotide sequence ID" value="NZ_AUND01000001.1"/>
</dbReference>
<dbReference type="InterPro" id="IPR035906">
    <property type="entry name" value="MetI-like_sf"/>
</dbReference>
<dbReference type="EMBL" id="AUND01000001">
    <property type="protein sequence ID" value="KEO56097.1"/>
    <property type="molecule type" value="Genomic_DNA"/>
</dbReference>
<sequence>MKMVAPVLTVLAAIILLWYGATVWLNSQWTYDQAARAGQEVSFSEVVVDTMNQKRPVLPAPHQVAEGLWQGVFGQKFTSKRSLVFHGWITLSATLAGFALGTGLGILLAVGITHSRAMDLSVMPWAIASQTIPILAIAPMVIVVLASLGITGLLPKAIIAAYLSFFPVLVGMVKGLRAPDHMQLDLLKTYNASQGATFWKLRLPSSMPYLFASLKVGVAASLVGTIVAELPAGATRGLGARLLSGSYYGQTVQIWSALFAAAALAAILVVVVGIIEQITLKRMGMVR</sequence>
<dbReference type="eggNOG" id="COG0600">
    <property type="taxonomic scope" value="Bacteria"/>
</dbReference>
<feature type="transmembrane region" description="Helical" evidence="7">
    <location>
        <begin position="153"/>
        <end position="173"/>
    </location>
</feature>
<keyword evidence="10" id="KW-1185">Reference proteome</keyword>
<keyword evidence="5 7" id="KW-1133">Transmembrane helix</keyword>
<accession>A0A074K3J3</accession>
<comment type="subcellular location">
    <subcellularLocation>
        <location evidence="1 7">Cell membrane</location>
        <topology evidence="1 7">Multi-pass membrane protein</topology>
    </subcellularLocation>
</comment>
<evidence type="ECO:0000256" key="4">
    <source>
        <dbReference type="ARBA" id="ARBA00022692"/>
    </source>
</evidence>
<feature type="domain" description="ABC transmembrane type-1" evidence="8">
    <location>
        <begin position="87"/>
        <end position="276"/>
    </location>
</feature>
<evidence type="ECO:0000256" key="6">
    <source>
        <dbReference type="ARBA" id="ARBA00023136"/>
    </source>
</evidence>